<comment type="caution">
    <text evidence="1">The sequence shown here is derived from an EMBL/GenBank/DDBJ whole genome shotgun (WGS) entry which is preliminary data.</text>
</comment>
<reference evidence="1" key="1">
    <citation type="journal article" date="2014" name="Front. Microbiol.">
        <title>High frequency of phylogenetically diverse reductive dehalogenase-homologous genes in deep subseafloor sedimentary metagenomes.</title>
        <authorList>
            <person name="Kawai M."/>
            <person name="Futagami T."/>
            <person name="Toyoda A."/>
            <person name="Takaki Y."/>
            <person name="Nishi S."/>
            <person name="Hori S."/>
            <person name="Arai W."/>
            <person name="Tsubouchi T."/>
            <person name="Morono Y."/>
            <person name="Uchiyama I."/>
            <person name="Ito T."/>
            <person name="Fujiyama A."/>
            <person name="Inagaki F."/>
            <person name="Takami H."/>
        </authorList>
    </citation>
    <scope>NUCLEOTIDE SEQUENCE</scope>
    <source>
        <strain evidence="1">Expedition CK06-06</strain>
    </source>
</reference>
<feature type="non-terminal residue" evidence="1">
    <location>
        <position position="1"/>
    </location>
</feature>
<name>X1GRD3_9ZZZZ</name>
<accession>X1GRD3</accession>
<evidence type="ECO:0000313" key="1">
    <source>
        <dbReference type="EMBL" id="GAH47425.1"/>
    </source>
</evidence>
<protein>
    <submittedName>
        <fullName evidence="1">Uncharacterized protein</fullName>
    </submittedName>
</protein>
<sequence>ELLDRTTGRPIRNSNVTLKLLRGGMDSPYLIPTSTIWTDFNGYFNVGFEVASDTPTGNYTLRLDFNGTINRMGHPIYPAFFNLPYINTSSTFANELMVTTPTTLTFNFWIDGTPSDNYNQPVINRNGYVNLSVYLESGGIPIGDGETIEFYDATQNIVIDTSQTLNGYSSILYYTNLSTVAGPHRVYAKWGSNYNYSYFIYNAPISLSIESGPNPNIIARSGSSNRNFNLHGYVNDSTNGSPIKYARIFVYMVDEFSTDYTGYLSLESGFLRLDESGEFDLTYLVISSTPEKNYTLIVVFDGWFMYSWPFIQNNEHDFFLGGGNFTDFDSRVLELQVYDPENLDILLSVEGNPTLLFFDDGNPPETYKFGETIHVQVQLVHTESFDFRTVYLYDDYTNFLLDSYTFPSSSTGFVQFNLSTNDLHAGLLRFRVNYQRANSGL</sequence>
<proteinExistence type="predicted"/>
<feature type="non-terminal residue" evidence="1">
    <location>
        <position position="441"/>
    </location>
</feature>
<dbReference type="AlphaFoldDB" id="X1GRD3"/>
<dbReference type="EMBL" id="BARU01006522">
    <property type="protein sequence ID" value="GAH47425.1"/>
    <property type="molecule type" value="Genomic_DNA"/>
</dbReference>
<gene>
    <name evidence="1" type="ORF">S03H2_12831</name>
</gene>
<organism evidence="1">
    <name type="scientific">marine sediment metagenome</name>
    <dbReference type="NCBI Taxonomy" id="412755"/>
    <lineage>
        <taxon>unclassified sequences</taxon>
        <taxon>metagenomes</taxon>
        <taxon>ecological metagenomes</taxon>
    </lineage>
</organism>